<evidence type="ECO:0000313" key="2">
    <source>
        <dbReference type="Proteomes" id="UP001205046"/>
    </source>
</evidence>
<sequence length="95" mass="11268">MSSERAQVWTTERGAPEKLIFRGQRMKVVHRPIYWVGRREPWWQNLRRLPETDAVALLERHMWQITAKDIDTGEILTLDVEVTEGRDWPATIVDQ</sequence>
<name>A0ABT2HTN7_9MICC</name>
<reference evidence="1 2" key="1">
    <citation type="submission" date="2022-04" db="EMBL/GenBank/DDBJ databases">
        <title>Human microbiome associated bacterial genomes.</title>
        <authorList>
            <person name="Sandstrom S."/>
            <person name="Salamzade R."/>
            <person name="Kalan L.R."/>
        </authorList>
    </citation>
    <scope>NUCLEOTIDE SEQUENCE [LARGE SCALE GENOMIC DNA]</scope>
    <source>
        <strain evidence="2">p3-SID767</strain>
    </source>
</reference>
<dbReference type="Proteomes" id="UP001205046">
    <property type="component" value="Unassembled WGS sequence"/>
</dbReference>
<gene>
    <name evidence="1" type="ORF">M3B43_12250</name>
</gene>
<protein>
    <submittedName>
        <fullName evidence="1">Uncharacterized protein</fullName>
    </submittedName>
</protein>
<dbReference type="EMBL" id="JALXMO010000074">
    <property type="protein sequence ID" value="MCT1608063.1"/>
    <property type="molecule type" value="Genomic_DNA"/>
</dbReference>
<comment type="caution">
    <text evidence="1">The sequence shown here is derived from an EMBL/GenBank/DDBJ whole genome shotgun (WGS) entry which is preliminary data.</text>
</comment>
<proteinExistence type="predicted"/>
<accession>A0ABT2HTN7</accession>
<evidence type="ECO:0000313" key="1">
    <source>
        <dbReference type="EMBL" id="MCT1608063.1"/>
    </source>
</evidence>
<organism evidence="1 2">
    <name type="scientific">Nesterenkonia massiliensis</name>
    <dbReference type="NCBI Taxonomy" id="1232429"/>
    <lineage>
        <taxon>Bacteria</taxon>
        <taxon>Bacillati</taxon>
        <taxon>Actinomycetota</taxon>
        <taxon>Actinomycetes</taxon>
        <taxon>Micrococcales</taxon>
        <taxon>Micrococcaceae</taxon>
        <taxon>Nesterenkonia</taxon>
    </lineage>
</organism>
<dbReference type="RefSeq" id="WP_260074241.1">
    <property type="nucleotide sequence ID" value="NZ_JALXMO010000074.1"/>
</dbReference>
<keyword evidence="2" id="KW-1185">Reference proteome</keyword>